<proteinExistence type="predicted"/>
<comment type="caution">
    <text evidence="8">The sequence shown here is derived from an EMBL/GenBank/DDBJ whole genome shotgun (WGS) entry which is preliminary data.</text>
</comment>
<dbReference type="SMART" id="SM00448">
    <property type="entry name" value="REC"/>
    <property type="match status" value="1"/>
</dbReference>
<evidence type="ECO:0000259" key="6">
    <source>
        <dbReference type="PROSITE" id="PS50110"/>
    </source>
</evidence>
<evidence type="ECO:0000256" key="5">
    <source>
        <dbReference type="PROSITE-ProRule" id="PRU01091"/>
    </source>
</evidence>
<dbReference type="GO" id="GO:0006355">
    <property type="term" value="P:regulation of DNA-templated transcription"/>
    <property type="evidence" value="ECO:0007669"/>
    <property type="project" value="InterPro"/>
</dbReference>
<dbReference type="Pfam" id="PF00072">
    <property type="entry name" value="Response_reg"/>
    <property type="match status" value="1"/>
</dbReference>
<dbReference type="PROSITE" id="PS50110">
    <property type="entry name" value="RESPONSE_REGULATORY"/>
    <property type="match status" value="1"/>
</dbReference>
<keyword evidence="4" id="KW-0597">Phosphoprotein</keyword>
<feature type="modified residue" description="4-aspartylphosphate" evidence="4">
    <location>
        <position position="51"/>
    </location>
</feature>
<accession>A0A4R3Z604</accession>
<evidence type="ECO:0000256" key="1">
    <source>
        <dbReference type="ARBA" id="ARBA00023015"/>
    </source>
</evidence>
<evidence type="ECO:0000256" key="3">
    <source>
        <dbReference type="ARBA" id="ARBA00023163"/>
    </source>
</evidence>
<feature type="domain" description="Response regulatory" evidence="6">
    <location>
        <begin position="3"/>
        <end position="115"/>
    </location>
</feature>
<dbReference type="PANTHER" id="PTHR48111:SF73">
    <property type="entry name" value="ALKALINE PHOSPHATASE SYNTHESIS TRANSCRIPTIONAL REGULATORY PROTEIN PHOP"/>
    <property type="match status" value="1"/>
</dbReference>
<keyword evidence="2 5" id="KW-0238">DNA-binding</keyword>
<dbReference type="InterPro" id="IPR001867">
    <property type="entry name" value="OmpR/PhoB-type_DNA-bd"/>
</dbReference>
<keyword evidence="1" id="KW-0805">Transcription regulation</keyword>
<sequence>MRMILIVEDDLGIQETLYDLLTMKNYEVKQAYTIKETLNIDIHDIELIIMDIQLPDGNGVTLCQQIRQVSQVPILFLTARTDEETLVEALNAGGDDYISKPFRVNELLARMHSISRRILKNKDVIETNDLYIDIKKYHVFKQQQEILLSAIGYEILFLMVQNQGVVVTRERLIEFIEERTGNYIEDNTVSVHMKRLREKLGTYKGMDYIETVRGIGYRWRSI</sequence>
<dbReference type="CDD" id="cd17574">
    <property type="entry name" value="REC_OmpR"/>
    <property type="match status" value="1"/>
</dbReference>
<name>A0A4R3Z604_9FIRM</name>
<dbReference type="Pfam" id="PF00486">
    <property type="entry name" value="Trans_reg_C"/>
    <property type="match status" value="1"/>
</dbReference>
<dbReference type="GO" id="GO:0005829">
    <property type="term" value="C:cytosol"/>
    <property type="evidence" value="ECO:0007669"/>
    <property type="project" value="TreeGrafter"/>
</dbReference>
<feature type="DNA-binding region" description="OmpR/PhoB-type" evidence="5">
    <location>
        <begin position="122"/>
        <end position="221"/>
    </location>
</feature>
<evidence type="ECO:0000313" key="8">
    <source>
        <dbReference type="EMBL" id="TCW02177.1"/>
    </source>
</evidence>
<dbReference type="SUPFAM" id="SSF52172">
    <property type="entry name" value="CheY-like"/>
    <property type="match status" value="1"/>
</dbReference>
<dbReference type="InterPro" id="IPR011006">
    <property type="entry name" value="CheY-like_superfamily"/>
</dbReference>
<dbReference type="GO" id="GO:0000156">
    <property type="term" value="F:phosphorelay response regulator activity"/>
    <property type="evidence" value="ECO:0007669"/>
    <property type="project" value="TreeGrafter"/>
</dbReference>
<dbReference type="Gene3D" id="3.40.50.2300">
    <property type="match status" value="1"/>
</dbReference>
<dbReference type="PANTHER" id="PTHR48111">
    <property type="entry name" value="REGULATOR OF RPOS"/>
    <property type="match status" value="1"/>
</dbReference>
<protein>
    <submittedName>
        <fullName evidence="8">DNA-binding response OmpR family regulator</fullName>
    </submittedName>
</protein>
<evidence type="ECO:0000256" key="2">
    <source>
        <dbReference type="ARBA" id="ARBA00023125"/>
    </source>
</evidence>
<dbReference type="InterPro" id="IPR016032">
    <property type="entry name" value="Sig_transdc_resp-reg_C-effctor"/>
</dbReference>
<dbReference type="GO" id="GO:0032993">
    <property type="term" value="C:protein-DNA complex"/>
    <property type="evidence" value="ECO:0007669"/>
    <property type="project" value="TreeGrafter"/>
</dbReference>
<dbReference type="InterPro" id="IPR039420">
    <property type="entry name" value="WalR-like"/>
</dbReference>
<reference evidence="8 9" key="1">
    <citation type="submission" date="2019-03" db="EMBL/GenBank/DDBJ databases">
        <title>Genomic Encyclopedia of Type Strains, Phase IV (KMG-IV): sequencing the most valuable type-strain genomes for metagenomic binning, comparative biology and taxonomic classification.</title>
        <authorList>
            <person name="Goeker M."/>
        </authorList>
    </citation>
    <scope>NUCLEOTIDE SEQUENCE [LARGE SCALE GENOMIC DNA]</scope>
    <source>
        <strain evidence="8 9">DSM 29487</strain>
    </source>
</reference>
<dbReference type="EMBL" id="SMCQ01000002">
    <property type="protein sequence ID" value="TCW02177.1"/>
    <property type="molecule type" value="Genomic_DNA"/>
</dbReference>
<evidence type="ECO:0000256" key="4">
    <source>
        <dbReference type="PROSITE-ProRule" id="PRU00169"/>
    </source>
</evidence>
<organism evidence="8 9">
    <name type="scientific">Longibaculum muris</name>
    <dbReference type="NCBI Taxonomy" id="1796628"/>
    <lineage>
        <taxon>Bacteria</taxon>
        <taxon>Bacillati</taxon>
        <taxon>Bacillota</taxon>
        <taxon>Erysipelotrichia</taxon>
        <taxon>Erysipelotrichales</taxon>
        <taxon>Coprobacillaceae</taxon>
        <taxon>Longibaculum</taxon>
    </lineage>
</organism>
<dbReference type="SMART" id="SM00862">
    <property type="entry name" value="Trans_reg_C"/>
    <property type="match status" value="1"/>
</dbReference>
<dbReference type="Gene3D" id="1.10.10.10">
    <property type="entry name" value="Winged helix-like DNA-binding domain superfamily/Winged helix DNA-binding domain"/>
    <property type="match status" value="1"/>
</dbReference>
<dbReference type="GeneID" id="98914381"/>
<keyword evidence="9" id="KW-1185">Reference proteome</keyword>
<dbReference type="PROSITE" id="PS51755">
    <property type="entry name" value="OMPR_PHOB"/>
    <property type="match status" value="1"/>
</dbReference>
<dbReference type="GO" id="GO:0000976">
    <property type="term" value="F:transcription cis-regulatory region binding"/>
    <property type="evidence" value="ECO:0007669"/>
    <property type="project" value="TreeGrafter"/>
</dbReference>
<evidence type="ECO:0000313" key="9">
    <source>
        <dbReference type="Proteomes" id="UP000295515"/>
    </source>
</evidence>
<dbReference type="CDD" id="cd00383">
    <property type="entry name" value="trans_reg_C"/>
    <property type="match status" value="1"/>
</dbReference>
<dbReference type="SUPFAM" id="SSF46894">
    <property type="entry name" value="C-terminal effector domain of the bipartite response regulators"/>
    <property type="match status" value="1"/>
</dbReference>
<gene>
    <name evidence="8" type="ORF">EDD60_102142</name>
</gene>
<dbReference type="RefSeq" id="WP_243646613.1">
    <property type="nucleotide sequence ID" value="NZ_JANKBF010000003.1"/>
</dbReference>
<dbReference type="Proteomes" id="UP000295515">
    <property type="component" value="Unassembled WGS sequence"/>
</dbReference>
<dbReference type="InterPro" id="IPR001789">
    <property type="entry name" value="Sig_transdc_resp-reg_receiver"/>
</dbReference>
<keyword evidence="3" id="KW-0804">Transcription</keyword>
<feature type="domain" description="OmpR/PhoB-type" evidence="7">
    <location>
        <begin position="122"/>
        <end position="221"/>
    </location>
</feature>
<dbReference type="AlphaFoldDB" id="A0A4R3Z604"/>
<evidence type="ECO:0000259" key="7">
    <source>
        <dbReference type="PROSITE" id="PS51755"/>
    </source>
</evidence>
<dbReference type="InterPro" id="IPR036388">
    <property type="entry name" value="WH-like_DNA-bd_sf"/>
</dbReference>